<dbReference type="GO" id="GO:0005886">
    <property type="term" value="C:plasma membrane"/>
    <property type="evidence" value="ECO:0007669"/>
    <property type="project" value="TreeGrafter"/>
</dbReference>
<dbReference type="PANTHER" id="PTHR45695:SF9">
    <property type="entry name" value="LEUCOKININ RECEPTOR"/>
    <property type="match status" value="1"/>
</dbReference>
<evidence type="ECO:0000256" key="6">
    <source>
        <dbReference type="ARBA" id="ARBA00023136"/>
    </source>
</evidence>
<dbReference type="PROSITE" id="PS50262">
    <property type="entry name" value="G_PROTEIN_RECEP_F1_2"/>
    <property type="match status" value="1"/>
</dbReference>
<evidence type="ECO:0000313" key="11">
    <source>
        <dbReference type="EMBL" id="RWS21892.1"/>
    </source>
</evidence>
<dbReference type="InterPro" id="IPR000276">
    <property type="entry name" value="GPCR_Rhodpsn"/>
</dbReference>
<dbReference type="VEuPathDB" id="VectorBase:LDEU010148"/>
<reference evidence="11 12" key="1">
    <citation type="journal article" date="2018" name="Gigascience">
        <title>Genomes of trombidid mites reveal novel predicted allergens and laterally-transferred genes associated with secondary metabolism.</title>
        <authorList>
            <person name="Dong X."/>
            <person name="Chaisiri K."/>
            <person name="Xia D."/>
            <person name="Armstrong S.D."/>
            <person name="Fang Y."/>
            <person name="Donnelly M.J."/>
            <person name="Kadowaki T."/>
            <person name="McGarry J.W."/>
            <person name="Darby A.C."/>
            <person name="Makepeace B.L."/>
        </authorList>
    </citation>
    <scope>NUCLEOTIDE SEQUENCE [LARGE SCALE GENOMIC DNA]</scope>
    <source>
        <strain evidence="11">UoL-UT</strain>
    </source>
</reference>
<comment type="caution">
    <text evidence="11">The sequence shown here is derived from an EMBL/GenBank/DDBJ whole genome shotgun (WGS) entry which is preliminary data.</text>
</comment>
<evidence type="ECO:0000256" key="2">
    <source>
        <dbReference type="ARBA" id="ARBA00010663"/>
    </source>
</evidence>
<evidence type="ECO:0000313" key="12">
    <source>
        <dbReference type="Proteomes" id="UP000288716"/>
    </source>
</evidence>
<dbReference type="GO" id="GO:0004930">
    <property type="term" value="F:G protein-coupled receptor activity"/>
    <property type="evidence" value="ECO:0007669"/>
    <property type="project" value="UniProtKB-KW"/>
</dbReference>
<keyword evidence="7" id="KW-0675">Receptor</keyword>
<evidence type="ECO:0000256" key="1">
    <source>
        <dbReference type="ARBA" id="ARBA00004141"/>
    </source>
</evidence>
<keyword evidence="4 9" id="KW-1133">Transmembrane helix</keyword>
<sequence length="208" mass="24282">MTTIAIDRFRGIVAKPFGVTSRPVVKIIIIWLLAFLCSMPIFSMVMIPEYFSDTNIFAFRIIQDYAWNDTLIRIRIFVLLFAQFLLPLIVTAFAYFKVMNAVKKRPIIETQPASHRMKLNRQKVKLIRMFALIVGLFMLAWLPLHLGAVYTLITGAKMVAFKHMPTSLLFCSWLVASTSCFNPIIYFWFHKQFRLQAKNTWNRITFSK</sequence>
<evidence type="ECO:0000256" key="8">
    <source>
        <dbReference type="ARBA" id="ARBA00023224"/>
    </source>
</evidence>
<keyword evidence="5" id="KW-0297">G-protein coupled receptor</keyword>
<feature type="transmembrane region" description="Helical" evidence="9">
    <location>
        <begin position="24"/>
        <end position="47"/>
    </location>
</feature>
<feature type="transmembrane region" description="Helical" evidence="9">
    <location>
        <begin position="74"/>
        <end position="96"/>
    </location>
</feature>
<accession>A0A443S2Y2</accession>
<comment type="similarity">
    <text evidence="2">Belongs to the G-protein coupled receptor 1 family.</text>
</comment>
<dbReference type="PRINTS" id="PR00237">
    <property type="entry name" value="GPCRRHODOPSN"/>
</dbReference>
<dbReference type="SUPFAM" id="SSF81321">
    <property type="entry name" value="Family A G protein-coupled receptor-like"/>
    <property type="match status" value="1"/>
</dbReference>
<evidence type="ECO:0000256" key="4">
    <source>
        <dbReference type="ARBA" id="ARBA00022989"/>
    </source>
</evidence>
<proteinExistence type="inferred from homology"/>
<dbReference type="InterPro" id="IPR017452">
    <property type="entry name" value="GPCR_Rhodpsn_7TM"/>
</dbReference>
<feature type="transmembrane region" description="Helical" evidence="9">
    <location>
        <begin position="126"/>
        <end position="146"/>
    </location>
</feature>
<protein>
    <recommendedName>
        <fullName evidence="10">G-protein coupled receptors family 1 profile domain-containing protein</fullName>
    </recommendedName>
</protein>
<name>A0A443S2Y2_9ACAR</name>
<keyword evidence="6 9" id="KW-0472">Membrane</keyword>
<keyword evidence="3 9" id="KW-0812">Transmembrane</keyword>
<evidence type="ECO:0000256" key="9">
    <source>
        <dbReference type="SAM" id="Phobius"/>
    </source>
</evidence>
<organism evidence="11 12">
    <name type="scientific">Leptotrombidium deliense</name>
    <dbReference type="NCBI Taxonomy" id="299467"/>
    <lineage>
        <taxon>Eukaryota</taxon>
        <taxon>Metazoa</taxon>
        <taxon>Ecdysozoa</taxon>
        <taxon>Arthropoda</taxon>
        <taxon>Chelicerata</taxon>
        <taxon>Arachnida</taxon>
        <taxon>Acari</taxon>
        <taxon>Acariformes</taxon>
        <taxon>Trombidiformes</taxon>
        <taxon>Prostigmata</taxon>
        <taxon>Anystina</taxon>
        <taxon>Parasitengona</taxon>
        <taxon>Trombiculoidea</taxon>
        <taxon>Trombiculidae</taxon>
        <taxon>Leptotrombidium</taxon>
    </lineage>
</organism>
<keyword evidence="12" id="KW-1185">Reference proteome</keyword>
<dbReference type="PANTHER" id="PTHR45695">
    <property type="entry name" value="LEUCOKININ RECEPTOR-RELATED"/>
    <property type="match status" value="1"/>
</dbReference>
<dbReference type="AlphaFoldDB" id="A0A443S2Y2"/>
<dbReference type="EMBL" id="NCKV01010431">
    <property type="protein sequence ID" value="RWS21892.1"/>
    <property type="molecule type" value="Genomic_DNA"/>
</dbReference>
<dbReference type="Gene3D" id="1.20.1070.10">
    <property type="entry name" value="Rhodopsin 7-helix transmembrane proteins"/>
    <property type="match status" value="1"/>
</dbReference>
<keyword evidence="8" id="KW-0807">Transducer</keyword>
<gene>
    <name evidence="11" type="ORF">B4U80_14087</name>
</gene>
<evidence type="ECO:0000256" key="3">
    <source>
        <dbReference type="ARBA" id="ARBA00022692"/>
    </source>
</evidence>
<dbReference type="OrthoDB" id="9046662at2759"/>
<evidence type="ECO:0000256" key="7">
    <source>
        <dbReference type="ARBA" id="ARBA00023170"/>
    </source>
</evidence>
<evidence type="ECO:0000259" key="10">
    <source>
        <dbReference type="PROSITE" id="PS50262"/>
    </source>
</evidence>
<evidence type="ECO:0000256" key="5">
    <source>
        <dbReference type="ARBA" id="ARBA00023040"/>
    </source>
</evidence>
<comment type="subcellular location">
    <subcellularLocation>
        <location evidence="1">Membrane</location>
        <topology evidence="1">Multi-pass membrane protein</topology>
    </subcellularLocation>
</comment>
<dbReference type="Pfam" id="PF00001">
    <property type="entry name" value="7tm_1"/>
    <property type="match status" value="1"/>
</dbReference>
<dbReference type="Proteomes" id="UP000288716">
    <property type="component" value="Unassembled WGS sequence"/>
</dbReference>
<feature type="transmembrane region" description="Helical" evidence="9">
    <location>
        <begin position="166"/>
        <end position="189"/>
    </location>
</feature>
<feature type="domain" description="G-protein coupled receptors family 1 profile" evidence="10">
    <location>
        <begin position="1"/>
        <end position="186"/>
    </location>
</feature>